<organism evidence="7 8">
    <name type="scientific">Cynoglossus semilaevis</name>
    <name type="common">Tongue sole</name>
    <dbReference type="NCBI Taxonomy" id="244447"/>
    <lineage>
        <taxon>Eukaryota</taxon>
        <taxon>Metazoa</taxon>
        <taxon>Chordata</taxon>
        <taxon>Craniata</taxon>
        <taxon>Vertebrata</taxon>
        <taxon>Euteleostomi</taxon>
        <taxon>Actinopterygii</taxon>
        <taxon>Neopterygii</taxon>
        <taxon>Teleostei</taxon>
        <taxon>Neoteleostei</taxon>
        <taxon>Acanthomorphata</taxon>
        <taxon>Carangaria</taxon>
        <taxon>Pleuronectiformes</taxon>
        <taxon>Pleuronectoidei</taxon>
        <taxon>Cynoglossidae</taxon>
        <taxon>Cynoglossinae</taxon>
        <taxon>Cynoglossus</taxon>
    </lineage>
</organism>
<dbReference type="PANTHER" id="PTHR47221:SF5">
    <property type="entry name" value="FIBRINOGEN C-TERMINAL DOMAIN-CONTAINING PROTEIN"/>
    <property type="match status" value="1"/>
</dbReference>
<keyword evidence="4" id="KW-0325">Glycoprotein</keyword>
<sequence>MGLREGSSQGTELFTLSLSLFIYIHTVYVCVYVCACLLVFFTGTDCSQILAQSPKASSGVYVIKPPGAKTPFQVYCEMREDGGWIVFQRRSGEALSFNKKWEEYKHGFGKLKHDHWLGLNKVFLLSQVETWALRVDLWDHDGGSAYAQYENFRIENEKTAFKLHIGEFSGNAGDAFRGSYPGGDQNGFGFSTADRDNDGCSPCIFDDMAQLDCTFSAGGSYSLKASRMMIKPSTAAEY</sequence>
<reference evidence="7" key="3">
    <citation type="submission" date="2025-09" db="UniProtKB">
        <authorList>
            <consortium name="Ensembl"/>
        </authorList>
    </citation>
    <scope>IDENTIFICATION</scope>
</reference>
<evidence type="ECO:0000256" key="4">
    <source>
        <dbReference type="ARBA" id="ARBA00023180"/>
    </source>
</evidence>
<dbReference type="InterPro" id="IPR036056">
    <property type="entry name" value="Fibrinogen-like_C"/>
</dbReference>
<reference evidence="7" key="2">
    <citation type="submission" date="2025-08" db="UniProtKB">
        <authorList>
            <consortium name="Ensembl"/>
        </authorList>
    </citation>
    <scope>IDENTIFICATION</scope>
</reference>
<dbReference type="GO" id="GO:0070527">
    <property type="term" value="P:platelet aggregation"/>
    <property type="evidence" value="ECO:0007669"/>
    <property type="project" value="TreeGrafter"/>
</dbReference>
<keyword evidence="5" id="KW-1133">Transmembrane helix</keyword>
<dbReference type="PANTHER" id="PTHR47221">
    <property type="entry name" value="FIBRINOGEN ALPHA CHAIN"/>
    <property type="match status" value="1"/>
</dbReference>
<dbReference type="Proteomes" id="UP000265120">
    <property type="component" value="Chromosome 9"/>
</dbReference>
<keyword evidence="5" id="KW-0812">Transmembrane</keyword>
<dbReference type="PROSITE" id="PS51406">
    <property type="entry name" value="FIBRINOGEN_C_2"/>
    <property type="match status" value="1"/>
</dbReference>
<dbReference type="InterPro" id="IPR002181">
    <property type="entry name" value="Fibrinogen_a/b/g_C_dom"/>
</dbReference>
<dbReference type="InParanoid" id="A0A3P8UE68"/>
<protein>
    <recommendedName>
        <fullName evidence="6">Fibrinogen C-terminal domain-containing protein</fullName>
    </recommendedName>
</protein>
<comment type="subcellular location">
    <subcellularLocation>
        <location evidence="1">Secreted</location>
    </subcellularLocation>
</comment>
<keyword evidence="3" id="KW-1015">Disulfide bond</keyword>
<evidence type="ECO:0000256" key="2">
    <source>
        <dbReference type="ARBA" id="ARBA00022525"/>
    </source>
</evidence>
<dbReference type="GO" id="GO:0034116">
    <property type="term" value="P:positive regulation of heterotypic cell-cell adhesion"/>
    <property type="evidence" value="ECO:0007669"/>
    <property type="project" value="TreeGrafter"/>
</dbReference>
<feature type="domain" description="Fibrinogen C-terminal" evidence="6">
    <location>
        <begin position="37"/>
        <end position="203"/>
    </location>
</feature>
<keyword evidence="8" id="KW-1185">Reference proteome</keyword>
<dbReference type="CDD" id="cd00087">
    <property type="entry name" value="FReD"/>
    <property type="match status" value="1"/>
</dbReference>
<evidence type="ECO:0000313" key="7">
    <source>
        <dbReference type="Ensembl" id="ENSCSEP00000000697.1"/>
    </source>
</evidence>
<keyword evidence="2" id="KW-0964">Secreted</keyword>
<evidence type="ECO:0000313" key="8">
    <source>
        <dbReference type="Proteomes" id="UP000265120"/>
    </source>
</evidence>
<dbReference type="GO" id="GO:0005201">
    <property type="term" value="F:extracellular matrix structural constituent"/>
    <property type="evidence" value="ECO:0007669"/>
    <property type="project" value="TreeGrafter"/>
</dbReference>
<dbReference type="AlphaFoldDB" id="A0A3P8UE68"/>
<dbReference type="Ensembl" id="ENSCSET00000000725.1">
    <property type="protein sequence ID" value="ENSCSEP00000000697.1"/>
    <property type="gene ID" value="ENSCSEG00000000500.1"/>
</dbReference>
<evidence type="ECO:0000256" key="5">
    <source>
        <dbReference type="SAM" id="Phobius"/>
    </source>
</evidence>
<dbReference type="Gene3D" id="3.90.215.10">
    <property type="entry name" value="Gamma Fibrinogen, chain A, domain 1"/>
    <property type="match status" value="1"/>
</dbReference>
<dbReference type="SMART" id="SM00186">
    <property type="entry name" value="FBG"/>
    <property type="match status" value="1"/>
</dbReference>
<dbReference type="InterPro" id="IPR037579">
    <property type="entry name" value="FIB_ANG-like"/>
</dbReference>
<keyword evidence="5" id="KW-0472">Membrane</keyword>
<dbReference type="GeneTree" id="ENSGT00940000164836"/>
<dbReference type="GO" id="GO:0005577">
    <property type="term" value="C:fibrinogen complex"/>
    <property type="evidence" value="ECO:0007669"/>
    <property type="project" value="TreeGrafter"/>
</dbReference>
<dbReference type="Pfam" id="PF00147">
    <property type="entry name" value="Fibrinogen_C"/>
    <property type="match status" value="1"/>
</dbReference>
<evidence type="ECO:0000259" key="6">
    <source>
        <dbReference type="PROSITE" id="PS51406"/>
    </source>
</evidence>
<proteinExistence type="predicted"/>
<dbReference type="GO" id="GO:0072377">
    <property type="term" value="P:blood coagulation, common pathway"/>
    <property type="evidence" value="ECO:0007669"/>
    <property type="project" value="TreeGrafter"/>
</dbReference>
<evidence type="ECO:0000256" key="3">
    <source>
        <dbReference type="ARBA" id="ARBA00023157"/>
    </source>
</evidence>
<dbReference type="OMA" id="ECAFTEG"/>
<feature type="transmembrane region" description="Helical" evidence="5">
    <location>
        <begin position="20"/>
        <end position="41"/>
    </location>
</feature>
<accession>A0A3P8UE68</accession>
<dbReference type="GO" id="GO:0030674">
    <property type="term" value="F:protein-macromolecule adaptor activity"/>
    <property type="evidence" value="ECO:0007669"/>
    <property type="project" value="TreeGrafter"/>
</dbReference>
<dbReference type="InterPro" id="IPR014716">
    <property type="entry name" value="Fibrinogen_a/b/g_C_1"/>
</dbReference>
<dbReference type="SUPFAM" id="SSF56496">
    <property type="entry name" value="Fibrinogen C-terminal domain-like"/>
    <property type="match status" value="1"/>
</dbReference>
<dbReference type="NCBIfam" id="NF040941">
    <property type="entry name" value="GGGWT_bact"/>
    <property type="match status" value="1"/>
</dbReference>
<name>A0A3P8UE68_CYNSE</name>
<dbReference type="GO" id="GO:0042730">
    <property type="term" value="P:fibrinolysis"/>
    <property type="evidence" value="ECO:0007669"/>
    <property type="project" value="TreeGrafter"/>
</dbReference>
<reference evidence="7 8" key="1">
    <citation type="journal article" date="2014" name="Nat. Genet.">
        <title>Whole-genome sequence of a flatfish provides insights into ZW sex chromosome evolution and adaptation to a benthic lifestyle.</title>
        <authorList>
            <person name="Chen S."/>
            <person name="Zhang G."/>
            <person name="Shao C."/>
            <person name="Huang Q."/>
            <person name="Liu G."/>
            <person name="Zhang P."/>
            <person name="Song W."/>
            <person name="An N."/>
            <person name="Chalopin D."/>
            <person name="Volff J.N."/>
            <person name="Hong Y."/>
            <person name="Li Q."/>
            <person name="Sha Z."/>
            <person name="Zhou H."/>
            <person name="Xie M."/>
            <person name="Yu Q."/>
            <person name="Liu Y."/>
            <person name="Xiang H."/>
            <person name="Wang N."/>
            <person name="Wu K."/>
            <person name="Yang C."/>
            <person name="Zhou Q."/>
            <person name="Liao X."/>
            <person name="Yang L."/>
            <person name="Hu Q."/>
            <person name="Zhang J."/>
            <person name="Meng L."/>
            <person name="Jin L."/>
            <person name="Tian Y."/>
            <person name="Lian J."/>
            <person name="Yang J."/>
            <person name="Miao G."/>
            <person name="Liu S."/>
            <person name="Liang Z."/>
            <person name="Yan F."/>
            <person name="Li Y."/>
            <person name="Sun B."/>
            <person name="Zhang H."/>
            <person name="Zhang J."/>
            <person name="Zhu Y."/>
            <person name="Du M."/>
            <person name="Zhao Y."/>
            <person name="Schartl M."/>
            <person name="Tang Q."/>
            <person name="Wang J."/>
        </authorList>
    </citation>
    <scope>NUCLEOTIDE SEQUENCE</scope>
</reference>
<evidence type="ECO:0000256" key="1">
    <source>
        <dbReference type="ARBA" id="ARBA00004613"/>
    </source>
</evidence>